<dbReference type="Proteomes" id="UP001152885">
    <property type="component" value="Unassembled WGS sequence"/>
</dbReference>
<evidence type="ECO:0000256" key="11">
    <source>
        <dbReference type="ARBA" id="ARBA00022741"/>
    </source>
</evidence>
<evidence type="ECO:0000256" key="15">
    <source>
        <dbReference type="ARBA" id="ARBA00022842"/>
    </source>
</evidence>
<comment type="similarity">
    <text evidence="3">Belongs to the protein kinase superfamily. RIO-type Ser/Thr kinase family.</text>
</comment>
<dbReference type="FunFam" id="3.30.200.20:FF:000148">
    <property type="entry name" value="Serine/threonine-protein kinase RIO1"/>
    <property type="match status" value="1"/>
</dbReference>
<dbReference type="AlphaFoldDB" id="A0A9W4XKE5"/>
<sequence length="674" mass="79154">MTRQTEEVDNIRSLKGPSDSDSDSDSEIETNAKVSVHPKTLVEKEDIVTKYADKIKTDPLKKGPKITKDRSNRATVEQVLDPRTMKFLAKIINKGVLSRINGCISTGKEANVYHGTIDTDSSKEYAVKIYKTSILVFKDRERYVDGEFRFRNSKNQNNPRKMVKIWAEKEFRNLKRIFMSGCILCPEPVELKSHVLVMEYLTKGNGEPSPKLKDHNFKDVDEVVYFYQTMVVYMRWLYQKCRLIHADLSEYNSIVHKGKLHIIDVSQSVEPDHPMALDFLRMDIKNVNDFFNRKKINVYPERLIFKFIIDNEIKEDSENLLRDYLNNLPLKIYDEQEVHDEIFRSLHLLRSLNNLDERDFDKFSEGKVDTMKDLVANKIEEENTNEEAQSENDSDSESQEDSEEEDDDSDLEAEEKEWIEKEEEQPKGKKFEDKDEKKARKEAAKLAKQEKRKTKMKKNVKKKLINKRKTVLFQFTSALHFYVKTGETKCFYEELPEDTLLVGKIDAYELNEQSHEYYKNHNLKVQITIEETFDNNHLVADQKSQPDGDFTFTSFDSGEHKFCLTPIYTDNTKNKQHRIFFDLIQGSSHDYIDSKSTKSVDELILKVNDLYNQLDKIHYEQEHMREREAAFRDQSESTNSRVVKWSIVQLFVLVGTCVYQLRHLKSFFVKQKIV</sequence>
<dbReference type="EC" id="2.7.11.1" evidence="4"/>
<dbReference type="Pfam" id="PF01105">
    <property type="entry name" value="EMP24_GP25L"/>
    <property type="match status" value="1"/>
</dbReference>
<dbReference type="Gene3D" id="3.30.200.20">
    <property type="entry name" value="Phosphorylase Kinase, domain 1"/>
    <property type="match status" value="1"/>
</dbReference>
<protein>
    <recommendedName>
        <fullName evidence="5">Serine/threonine-protein kinase RIO1</fullName>
        <ecNumber evidence="4">2.7.11.1</ecNumber>
    </recommendedName>
    <alternativeName>
        <fullName evidence="19">Serine/threonine-protein kinase rio1</fullName>
    </alternativeName>
</protein>
<dbReference type="GO" id="GO:0046872">
    <property type="term" value="F:metal ion binding"/>
    <property type="evidence" value="ECO:0007669"/>
    <property type="project" value="UniProtKB-KW"/>
</dbReference>
<dbReference type="InterPro" id="IPR000687">
    <property type="entry name" value="RIO_kinase"/>
</dbReference>
<evidence type="ECO:0000256" key="2">
    <source>
        <dbReference type="ARBA" id="ARBA00004496"/>
    </source>
</evidence>
<evidence type="ECO:0000256" key="5">
    <source>
        <dbReference type="ARBA" id="ARBA00016038"/>
    </source>
</evidence>
<evidence type="ECO:0000256" key="20">
    <source>
        <dbReference type="SAM" id="MobiDB-lite"/>
    </source>
</evidence>
<dbReference type="OrthoDB" id="205248at2759"/>
<evidence type="ECO:0000256" key="9">
    <source>
        <dbReference type="ARBA" id="ARBA00022679"/>
    </source>
</evidence>
<name>A0A9W4XKE5_9ASCO</name>
<comment type="cofactor">
    <cofactor evidence="1">
        <name>Mg(2+)</name>
        <dbReference type="ChEBI" id="CHEBI:18420"/>
    </cofactor>
</comment>
<dbReference type="GO" id="GO:0005737">
    <property type="term" value="C:cytoplasm"/>
    <property type="evidence" value="ECO:0007669"/>
    <property type="project" value="UniProtKB-SubCell"/>
</dbReference>
<dbReference type="InterPro" id="IPR051272">
    <property type="entry name" value="RIO-type_Ser/Thr_kinase"/>
</dbReference>
<comment type="caution">
    <text evidence="22">The sequence shown here is derived from an EMBL/GenBank/DDBJ whole genome shotgun (WGS) entry which is preliminary data.</text>
</comment>
<comment type="catalytic activity">
    <reaction evidence="18">
        <text>ATP + H2O = ADP + phosphate + H(+)</text>
        <dbReference type="Rhea" id="RHEA:13065"/>
        <dbReference type="ChEBI" id="CHEBI:15377"/>
        <dbReference type="ChEBI" id="CHEBI:15378"/>
        <dbReference type="ChEBI" id="CHEBI:30616"/>
        <dbReference type="ChEBI" id="CHEBI:43474"/>
        <dbReference type="ChEBI" id="CHEBI:456216"/>
    </reaction>
</comment>
<dbReference type="CDD" id="cd05147">
    <property type="entry name" value="RIO1_euk"/>
    <property type="match status" value="1"/>
</dbReference>
<evidence type="ECO:0000256" key="18">
    <source>
        <dbReference type="ARBA" id="ARBA00049360"/>
    </source>
</evidence>
<evidence type="ECO:0000256" key="7">
    <source>
        <dbReference type="ARBA" id="ARBA00022517"/>
    </source>
</evidence>
<evidence type="ECO:0000256" key="4">
    <source>
        <dbReference type="ARBA" id="ARBA00012513"/>
    </source>
</evidence>
<feature type="compositionally biased region" description="Basic and acidic residues" evidence="20">
    <location>
        <begin position="416"/>
        <end position="449"/>
    </location>
</feature>
<dbReference type="FunFam" id="1.10.510.10:FF:000755">
    <property type="entry name" value="Homoserine kinase"/>
    <property type="match status" value="1"/>
</dbReference>
<feature type="compositionally biased region" description="Basic and acidic residues" evidence="20">
    <location>
        <begin position="1"/>
        <end position="12"/>
    </location>
</feature>
<evidence type="ECO:0000256" key="8">
    <source>
        <dbReference type="ARBA" id="ARBA00022527"/>
    </source>
</evidence>
<keyword evidence="10" id="KW-0479">Metal-binding</keyword>
<dbReference type="GO" id="GO:0042254">
    <property type="term" value="P:ribosome biogenesis"/>
    <property type="evidence" value="ECO:0007669"/>
    <property type="project" value="UniProtKB-KW"/>
</dbReference>
<evidence type="ECO:0000256" key="12">
    <source>
        <dbReference type="ARBA" id="ARBA00022777"/>
    </source>
</evidence>
<dbReference type="GO" id="GO:0005524">
    <property type="term" value="F:ATP binding"/>
    <property type="evidence" value="ECO:0007669"/>
    <property type="project" value="UniProtKB-KW"/>
</dbReference>
<keyword evidence="7" id="KW-0690">Ribosome biogenesis</keyword>
<dbReference type="EMBL" id="CANTUO010000001">
    <property type="protein sequence ID" value="CAI5756982.1"/>
    <property type="molecule type" value="Genomic_DNA"/>
</dbReference>
<comment type="catalytic activity">
    <reaction evidence="17">
        <text>L-seryl-[protein] + ATP = O-phospho-L-seryl-[protein] + ADP + H(+)</text>
        <dbReference type="Rhea" id="RHEA:17989"/>
        <dbReference type="Rhea" id="RHEA-COMP:9863"/>
        <dbReference type="Rhea" id="RHEA-COMP:11604"/>
        <dbReference type="ChEBI" id="CHEBI:15378"/>
        <dbReference type="ChEBI" id="CHEBI:29999"/>
        <dbReference type="ChEBI" id="CHEBI:30616"/>
        <dbReference type="ChEBI" id="CHEBI:83421"/>
        <dbReference type="ChEBI" id="CHEBI:456216"/>
        <dbReference type="EC" id="2.7.11.1"/>
    </reaction>
</comment>
<evidence type="ECO:0000256" key="17">
    <source>
        <dbReference type="ARBA" id="ARBA00048679"/>
    </source>
</evidence>
<keyword evidence="8" id="KW-0723">Serine/threonine-protein kinase</keyword>
<organism evidence="22 23">
    <name type="scientific">Candida verbasci</name>
    <dbReference type="NCBI Taxonomy" id="1227364"/>
    <lineage>
        <taxon>Eukaryota</taxon>
        <taxon>Fungi</taxon>
        <taxon>Dikarya</taxon>
        <taxon>Ascomycota</taxon>
        <taxon>Saccharomycotina</taxon>
        <taxon>Pichiomycetes</taxon>
        <taxon>Debaryomycetaceae</taxon>
        <taxon>Candida/Lodderomyces clade</taxon>
        <taxon>Candida</taxon>
    </lineage>
</organism>
<keyword evidence="12" id="KW-0418">Kinase</keyword>
<feature type="region of interest" description="Disordered" evidence="20">
    <location>
        <begin position="1"/>
        <end position="37"/>
    </location>
</feature>
<dbReference type="InterPro" id="IPR009038">
    <property type="entry name" value="GOLD_dom"/>
</dbReference>
<keyword evidence="14" id="KW-0067">ATP-binding</keyword>
<proteinExistence type="inferred from homology"/>
<evidence type="ECO:0000256" key="13">
    <source>
        <dbReference type="ARBA" id="ARBA00022801"/>
    </source>
</evidence>
<keyword evidence="15" id="KW-0460">Magnesium</keyword>
<keyword evidence="23" id="KW-1185">Reference proteome</keyword>
<evidence type="ECO:0000259" key="21">
    <source>
        <dbReference type="PROSITE" id="PS50866"/>
    </source>
</evidence>
<dbReference type="InterPro" id="IPR011009">
    <property type="entry name" value="Kinase-like_dom_sf"/>
</dbReference>
<dbReference type="Pfam" id="PF01163">
    <property type="entry name" value="RIO1"/>
    <property type="match status" value="1"/>
</dbReference>
<keyword evidence="9" id="KW-0808">Transferase</keyword>
<keyword evidence="13" id="KW-0378">Hydrolase</keyword>
<evidence type="ECO:0000256" key="6">
    <source>
        <dbReference type="ARBA" id="ARBA00022490"/>
    </source>
</evidence>
<evidence type="ECO:0000313" key="23">
    <source>
        <dbReference type="Proteomes" id="UP001152885"/>
    </source>
</evidence>
<dbReference type="GO" id="GO:0016787">
    <property type="term" value="F:hydrolase activity"/>
    <property type="evidence" value="ECO:0007669"/>
    <property type="project" value="UniProtKB-KW"/>
</dbReference>
<dbReference type="InterPro" id="IPR018934">
    <property type="entry name" value="RIO_dom"/>
</dbReference>
<feature type="compositionally biased region" description="Acidic residues" evidence="20">
    <location>
        <begin position="382"/>
        <end position="415"/>
    </location>
</feature>
<evidence type="ECO:0000256" key="14">
    <source>
        <dbReference type="ARBA" id="ARBA00022840"/>
    </source>
</evidence>
<dbReference type="SMART" id="SM00090">
    <property type="entry name" value="RIO"/>
    <property type="match status" value="1"/>
</dbReference>
<feature type="domain" description="GOLD" evidence="21">
    <location>
        <begin position="488"/>
        <end position="585"/>
    </location>
</feature>
<gene>
    <name evidence="22" type="ORF">CANVERA_P1499</name>
</gene>
<evidence type="ECO:0000256" key="10">
    <source>
        <dbReference type="ARBA" id="ARBA00022723"/>
    </source>
</evidence>
<dbReference type="PROSITE" id="PS01245">
    <property type="entry name" value="RIO1"/>
    <property type="match status" value="1"/>
</dbReference>
<evidence type="ECO:0000256" key="3">
    <source>
        <dbReference type="ARBA" id="ARBA00009196"/>
    </source>
</evidence>
<evidence type="ECO:0000256" key="16">
    <source>
        <dbReference type="ARBA" id="ARBA00047899"/>
    </source>
</evidence>
<evidence type="ECO:0000256" key="19">
    <source>
        <dbReference type="ARBA" id="ARBA00068838"/>
    </source>
</evidence>
<keyword evidence="11" id="KW-0547">Nucleotide-binding</keyword>
<comment type="subcellular location">
    <subcellularLocation>
        <location evidence="2">Cytoplasm</location>
    </subcellularLocation>
</comment>
<dbReference type="PANTHER" id="PTHR45723">
    <property type="entry name" value="SERINE/THREONINE-PROTEIN KINASE RIO1"/>
    <property type="match status" value="1"/>
</dbReference>
<dbReference type="InterPro" id="IPR018935">
    <property type="entry name" value="RIO_kinase_CS"/>
</dbReference>
<feature type="region of interest" description="Disordered" evidence="20">
    <location>
        <begin position="380"/>
        <end position="457"/>
    </location>
</feature>
<reference evidence="22" key="1">
    <citation type="submission" date="2022-12" db="EMBL/GenBank/DDBJ databases">
        <authorList>
            <person name="Brejova B."/>
        </authorList>
    </citation>
    <scope>NUCLEOTIDE SEQUENCE</scope>
</reference>
<comment type="catalytic activity">
    <reaction evidence="16">
        <text>L-threonyl-[protein] + ATP = O-phospho-L-threonyl-[protein] + ADP + H(+)</text>
        <dbReference type="Rhea" id="RHEA:46608"/>
        <dbReference type="Rhea" id="RHEA-COMP:11060"/>
        <dbReference type="Rhea" id="RHEA-COMP:11605"/>
        <dbReference type="ChEBI" id="CHEBI:15378"/>
        <dbReference type="ChEBI" id="CHEBI:30013"/>
        <dbReference type="ChEBI" id="CHEBI:30616"/>
        <dbReference type="ChEBI" id="CHEBI:61977"/>
        <dbReference type="ChEBI" id="CHEBI:456216"/>
        <dbReference type="EC" id="2.7.11.1"/>
    </reaction>
</comment>
<evidence type="ECO:0000256" key="1">
    <source>
        <dbReference type="ARBA" id="ARBA00001946"/>
    </source>
</evidence>
<dbReference type="Gene3D" id="1.10.510.10">
    <property type="entry name" value="Transferase(Phosphotransferase) domain 1"/>
    <property type="match status" value="1"/>
</dbReference>
<accession>A0A9W4XKE5</accession>
<dbReference type="SUPFAM" id="SSF56112">
    <property type="entry name" value="Protein kinase-like (PK-like)"/>
    <property type="match status" value="1"/>
</dbReference>
<dbReference type="PROSITE" id="PS50866">
    <property type="entry name" value="GOLD"/>
    <property type="match status" value="1"/>
</dbReference>
<dbReference type="SMART" id="SM01190">
    <property type="entry name" value="EMP24_GP25L"/>
    <property type="match status" value="1"/>
</dbReference>
<keyword evidence="6" id="KW-0963">Cytoplasm</keyword>
<dbReference type="GO" id="GO:0004674">
    <property type="term" value="F:protein serine/threonine kinase activity"/>
    <property type="evidence" value="ECO:0007669"/>
    <property type="project" value="UniProtKB-KW"/>
</dbReference>
<evidence type="ECO:0000313" key="22">
    <source>
        <dbReference type="EMBL" id="CAI5756982.1"/>
    </source>
</evidence>